<dbReference type="EMBL" id="LT598459">
    <property type="protein sequence ID" value="SCU82553.1"/>
    <property type="molecule type" value="Genomic_DNA"/>
</dbReference>
<dbReference type="PROSITE" id="PS00845">
    <property type="entry name" value="CAP_GLY_1"/>
    <property type="match status" value="1"/>
</dbReference>
<dbReference type="Gene3D" id="2.30.30.190">
    <property type="entry name" value="CAP Gly-rich-like domain"/>
    <property type="match status" value="1"/>
</dbReference>
<feature type="coiled-coil region" evidence="1">
    <location>
        <begin position="141"/>
        <end position="168"/>
    </location>
</feature>
<dbReference type="PANTHER" id="PTHR18916">
    <property type="entry name" value="DYNACTIN 1-RELATED MICROTUBULE-BINDING"/>
    <property type="match status" value="1"/>
</dbReference>
<proteinExistence type="predicted"/>
<evidence type="ECO:0000313" key="4">
    <source>
        <dbReference type="Proteomes" id="UP000190274"/>
    </source>
</evidence>
<accession>A0A1G4IZ70</accession>
<evidence type="ECO:0000259" key="2">
    <source>
        <dbReference type="PROSITE" id="PS50245"/>
    </source>
</evidence>
<name>A0A1G4IZ70_9SACH</name>
<evidence type="ECO:0000313" key="3">
    <source>
        <dbReference type="EMBL" id="SCU82553.1"/>
    </source>
</evidence>
<protein>
    <submittedName>
        <fullName evidence="3">LADA_0C06238g1_1</fullName>
    </submittedName>
</protein>
<keyword evidence="4" id="KW-1185">Reference proteome</keyword>
<sequence length="821" mass="93555">MAQLNQRVKVRGLNGTVRFIGETKFAPGVWCGIELDDDQGKNNGSVQGIKYFETLKKGGLYGIFTRLEALGGTDRSGQAEEASPTDDGDLRLQQLVGKLQKKVYSMHLKSEELNAQIQCSIGLEAELEACIIQRESLVLENGQLQMDLSTLEETYQKLLDRTHELQEEVDLRRSIDDEECDINDSPDILLRRNRLLEATMIKLQAALRSSQEVGESLQDENQNLKEENEMIVKKLGNISQELENCRRLMENFHSQLESEVKYGHIVDKLTQENSDLTARLEDAMVVADQLRSETLVAKDLQSIYDDLEEELSEQLRILREDALRSQQTIAKLKSEKEALIEKLETHDEPSAIEEQTQLTQRLDGLHLKLHRNSLRNKFLSESFGNESCQSPLQVARQLSFLSNTMREEVKEDYGRLLPAVLYLNFGSHHQASIHRLTSSGLLKVSNYVKPELTNLEAWKENIIEGRFPEEILKFGMNIWVNDECSIVQKDALLLFNFLHDASSELLKVNEICDKVRRDLMSMSQICIEKSIVTKPGAVKLIENNEVRAIVTAFFDQVVSKWNAGSYQSKGYASIDVFNSKLVELVVDEVSVDKMCPPASGGKKESLSSKGDASFNKELDALERTESIQLSKIEELELKLKVYENKIERQKLQEQTLLELRKELNLTKLREKSLQSSISTLESKNRSLSQILEDERIKHSFWLPSSTLLSLTRELEGTNYLSLVSHINDLKAVIVRDTKSSDVLKANPWLQQPILMDDYPSNSEFFANLNRTRRNLFHSLEEADIAALGFEAHSSSTLIYHCNKLRERKVTSKYLLERLVTS</sequence>
<dbReference type="SMART" id="SM01052">
    <property type="entry name" value="CAP_GLY"/>
    <property type="match status" value="1"/>
</dbReference>
<feature type="coiled-coil region" evidence="1">
    <location>
        <begin position="266"/>
        <end position="342"/>
    </location>
</feature>
<organism evidence="3 4">
    <name type="scientific">Lachancea dasiensis</name>
    <dbReference type="NCBI Taxonomy" id="1072105"/>
    <lineage>
        <taxon>Eukaryota</taxon>
        <taxon>Fungi</taxon>
        <taxon>Dikarya</taxon>
        <taxon>Ascomycota</taxon>
        <taxon>Saccharomycotina</taxon>
        <taxon>Saccharomycetes</taxon>
        <taxon>Saccharomycetales</taxon>
        <taxon>Saccharomycetaceae</taxon>
        <taxon>Lachancea</taxon>
    </lineage>
</organism>
<feature type="coiled-coil region" evidence="1">
    <location>
        <begin position="618"/>
        <end position="659"/>
    </location>
</feature>
<dbReference type="Proteomes" id="UP000190274">
    <property type="component" value="Chromosome C"/>
</dbReference>
<dbReference type="InterPro" id="IPR036859">
    <property type="entry name" value="CAP-Gly_dom_sf"/>
</dbReference>
<reference evidence="4" key="1">
    <citation type="submission" date="2016-03" db="EMBL/GenBank/DDBJ databases">
        <authorList>
            <person name="Devillers H."/>
        </authorList>
    </citation>
    <scope>NUCLEOTIDE SEQUENCE [LARGE SCALE GENOMIC DNA]</scope>
</reference>
<dbReference type="AlphaFoldDB" id="A0A1G4IZ70"/>
<dbReference type="PROSITE" id="PS50245">
    <property type="entry name" value="CAP_GLY_2"/>
    <property type="match status" value="1"/>
</dbReference>
<dbReference type="STRING" id="1266660.A0A1G4IZ70"/>
<dbReference type="OrthoDB" id="2130750at2759"/>
<feature type="domain" description="CAP-Gly" evidence="2">
    <location>
        <begin position="21"/>
        <end position="66"/>
    </location>
</feature>
<feature type="coiled-coil region" evidence="1">
    <location>
        <begin position="207"/>
        <end position="241"/>
    </location>
</feature>
<dbReference type="SUPFAM" id="SSF74924">
    <property type="entry name" value="Cap-Gly domain"/>
    <property type="match status" value="1"/>
</dbReference>
<evidence type="ECO:0000256" key="1">
    <source>
        <dbReference type="SAM" id="Coils"/>
    </source>
</evidence>
<keyword evidence="1" id="KW-0175">Coiled coil</keyword>
<dbReference type="InterPro" id="IPR000938">
    <property type="entry name" value="CAP-Gly_domain"/>
</dbReference>
<gene>
    <name evidence="3" type="ORF">LADA_0C06238G</name>
</gene>
<dbReference type="Pfam" id="PF01302">
    <property type="entry name" value="CAP_GLY"/>
    <property type="match status" value="1"/>
</dbReference>